<dbReference type="Proteomes" id="UP000326396">
    <property type="component" value="Linkage Group LG16"/>
</dbReference>
<reference evidence="1 2" key="1">
    <citation type="submission" date="2019-05" db="EMBL/GenBank/DDBJ databases">
        <title>Mikania micrantha, genome provides insights into the molecular mechanism of rapid growth.</title>
        <authorList>
            <person name="Liu B."/>
        </authorList>
    </citation>
    <scope>NUCLEOTIDE SEQUENCE [LARGE SCALE GENOMIC DNA]</scope>
    <source>
        <strain evidence="1">NLD-2019</strain>
        <tissue evidence="1">Leaf</tissue>
    </source>
</reference>
<keyword evidence="2" id="KW-1185">Reference proteome</keyword>
<accession>A0A5N6NZ53</accession>
<proteinExistence type="predicted"/>
<evidence type="ECO:0000313" key="1">
    <source>
        <dbReference type="EMBL" id="KAD5507922.1"/>
    </source>
</evidence>
<protein>
    <submittedName>
        <fullName evidence="1">Uncharacterized protein</fullName>
    </submittedName>
</protein>
<comment type="caution">
    <text evidence="1">The sequence shown here is derived from an EMBL/GenBank/DDBJ whole genome shotgun (WGS) entry which is preliminary data.</text>
</comment>
<gene>
    <name evidence="1" type="ORF">E3N88_15625</name>
</gene>
<dbReference type="EMBL" id="SZYD01000008">
    <property type="protein sequence ID" value="KAD5507922.1"/>
    <property type="molecule type" value="Genomic_DNA"/>
</dbReference>
<sequence length="192" mass="22020">MTLTTSLTLHLHHNSYITFSSWHPFIRGWQSASLNPILSLSLSIWDAKISQTMALIPTCEASKPGTSQRSSFILTEYKYRSIIILTYPILEDHSCRFPCVSSFVSSIKARFLMFLNLDFEYSRETVLPTKGCHISQGTPIYRQCPCTQNLGHNFENMCTRNLVYTNSGVHEIWNFEYTISNLLVEEGPKQHC</sequence>
<evidence type="ECO:0000313" key="2">
    <source>
        <dbReference type="Proteomes" id="UP000326396"/>
    </source>
</evidence>
<organism evidence="1 2">
    <name type="scientific">Mikania micrantha</name>
    <name type="common">bitter vine</name>
    <dbReference type="NCBI Taxonomy" id="192012"/>
    <lineage>
        <taxon>Eukaryota</taxon>
        <taxon>Viridiplantae</taxon>
        <taxon>Streptophyta</taxon>
        <taxon>Embryophyta</taxon>
        <taxon>Tracheophyta</taxon>
        <taxon>Spermatophyta</taxon>
        <taxon>Magnoliopsida</taxon>
        <taxon>eudicotyledons</taxon>
        <taxon>Gunneridae</taxon>
        <taxon>Pentapetalae</taxon>
        <taxon>asterids</taxon>
        <taxon>campanulids</taxon>
        <taxon>Asterales</taxon>
        <taxon>Asteraceae</taxon>
        <taxon>Asteroideae</taxon>
        <taxon>Heliantheae alliance</taxon>
        <taxon>Eupatorieae</taxon>
        <taxon>Mikania</taxon>
    </lineage>
</organism>
<name>A0A5N6NZ53_9ASTR</name>
<dbReference type="AlphaFoldDB" id="A0A5N6NZ53"/>